<dbReference type="GO" id="GO:0016811">
    <property type="term" value="F:hydrolase activity, acting on carbon-nitrogen (but not peptide) bonds, in linear amides"/>
    <property type="evidence" value="ECO:0007669"/>
    <property type="project" value="InterPro"/>
</dbReference>
<dbReference type="PANTHER" id="PTHR23088:SF27">
    <property type="entry name" value="DEAMINATED GLUTATHIONE AMIDASE"/>
    <property type="match status" value="1"/>
</dbReference>
<protein>
    <submittedName>
        <fullName evidence="4">Nitrilase</fullName>
        <ecNumber evidence="4">3.5.5.1</ecNumber>
    </submittedName>
</protein>
<comment type="similarity">
    <text evidence="1">Belongs to the carbon-nitrogen hydrolase superfamily. NIT1/NIT2 family.</text>
</comment>
<evidence type="ECO:0000256" key="1">
    <source>
        <dbReference type="ARBA" id="ARBA00010613"/>
    </source>
</evidence>
<feature type="domain" description="CN hydrolase" evidence="3">
    <location>
        <begin position="9"/>
        <end position="269"/>
    </location>
</feature>
<dbReference type="SUPFAM" id="SSF56317">
    <property type="entry name" value="Carbon-nitrogen hydrolase"/>
    <property type="match status" value="1"/>
</dbReference>
<keyword evidence="5" id="KW-1185">Reference proteome</keyword>
<dbReference type="Proteomes" id="UP000528457">
    <property type="component" value="Unassembled WGS sequence"/>
</dbReference>
<gene>
    <name evidence="4" type="ORF">HNR48_001683</name>
</gene>
<dbReference type="InterPro" id="IPR036526">
    <property type="entry name" value="C-N_Hydrolase_sf"/>
</dbReference>
<organism evidence="4 5">
    <name type="scientific">Pseudoteredinibacter isoporae</name>
    <dbReference type="NCBI Taxonomy" id="570281"/>
    <lineage>
        <taxon>Bacteria</taxon>
        <taxon>Pseudomonadati</taxon>
        <taxon>Pseudomonadota</taxon>
        <taxon>Gammaproteobacteria</taxon>
        <taxon>Cellvibrionales</taxon>
        <taxon>Cellvibrionaceae</taxon>
        <taxon>Pseudoteredinibacter</taxon>
    </lineage>
</organism>
<dbReference type="Pfam" id="PF00795">
    <property type="entry name" value="CN_hydrolase"/>
    <property type="match status" value="1"/>
</dbReference>
<evidence type="ECO:0000313" key="4">
    <source>
        <dbReference type="EMBL" id="MBB6521405.1"/>
    </source>
</evidence>
<comment type="caution">
    <text evidence="4">The sequence shown here is derived from an EMBL/GenBank/DDBJ whole genome shotgun (WGS) entry which is preliminary data.</text>
</comment>
<dbReference type="AlphaFoldDB" id="A0A7X0JSB8"/>
<dbReference type="GO" id="GO:0000257">
    <property type="term" value="F:nitrilase activity"/>
    <property type="evidence" value="ECO:0007669"/>
    <property type="project" value="UniProtKB-EC"/>
</dbReference>
<reference evidence="4 5" key="1">
    <citation type="submission" date="2020-08" db="EMBL/GenBank/DDBJ databases">
        <title>Genomic Encyclopedia of Type Strains, Phase IV (KMG-IV): sequencing the most valuable type-strain genomes for metagenomic binning, comparative biology and taxonomic classification.</title>
        <authorList>
            <person name="Goeker M."/>
        </authorList>
    </citation>
    <scope>NUCLEOTIDE SEQUENCE [LARGE SCALE GENOMIC DNA]</scope>
    <source>
        <strain evidence="4 5">DSM 22368</strain>
    </source>
</reference>
<dbReference type="PROSITE" id="PS50263">
    <property type="entry name" value="CN_HYDROLASE"/>
    <property type="match status" value="1"/>
</dbReference>
<dbReference type="InterPro" id="IPR001110">
    <property type="entry name" value="UPF0012_CS"/>
</dbReference>
<dbReference type="EC" id="3.5.5.1" evidence="4"/>
<sequence>MTQKNWQQLTLGLVQMVSAKSLDDNLAAAEQQIKACAQAGAELVMLPEMFAIFGGGDQLAAGQAEATKGGPLRGFLSSMAARYSVYLVGGSIPCTGANPYTGAPELDEQRSRVYASCFVYDEQGLEVGRYDKVHLFDAQVNDAQGQYRESDTFAPGIKPQCFSSPWGNIGLAICYDLRFPEYFRQLVDLGCELVLVPAAFTYTTGEAHWDLLLKARAVENQCFLAGAAQGGDHSKRRSTWGHSCVIDPWGKTLASLKRGEGHLVCTLERQRLLDVRQALPALTNRRLN</sequence>
<dbReference type="InterPro" id="IPR045254">
    <property type="entry name" value="Nit1/2_C-N_Hydrolase"/>
</dbReference>
<evidence type="ECO:0000259" key="3">
    <source>
        <dbReference type="PROSITE" id="PS50263"/>
    </source>
</evidence>
<evidence type="ECO:0000313" key="5">
    <source>
        <dbReference type="Proteomes" id="UP000528457"/>
    </source>
</evidence>
<evidence type="ECO:0000256" key="2">
    <source>
        <dbReference type="ARBA" id="ARBA00022801"/>
    </source>
</evidence>
<name>A0A7X0JSB8_9GAMM</name>
<accession>A0A7X0JSB8</accession>
<dbReference type="InterPro" id="IPR003010">
    <property type="entry name" value="C-N_Hydrolase"/>
</dbReference>
<dbReference type="PANTHER" id="PTHR23088">
    <property type="entry name" value="NITRILASE-RELATED"/>
    <property type="match status" value="1"/>
</dbReference>
<dbReference type="FunCoup" id="A0A7X0JSB8">
    <property type="interactions" value="445"/>
</dbReference>
<proteinExistence type="inferred from homology"/>
<dbReference type="InParanoid" id="A0A7X0JSB8"/>
<keyword evidence="2 4" id="KW-0378">Hydrolase</keyword>
<dbReference type="EMBL" id="JACHHT010000001">
    <property type="protein sequence ID" value="MBB6521405.1"/>
    <property type="molecule type" value="Genomic_DNA"/>
</dbReference>
<dbReference type="Gene3D" id="3.60.110.10">
    <property type="entry name" value="Carbon-nitrogen hydrolase"/>
    <property type="match status" value="1"/>
</dbReference>
<dbReference type="RefSeq" id="WP_184679361.1">
    <property type="nucleotide sequence ID" value="NZ_JAAONY010000001.1"/>
</dbReference>
<dbReference type="CDD" id="cd07572">
    <property type="entry name" value="nit"/>
    <property type="match status" value="1"/>
</dbReference>
<dbReference type="PROSITE" id="PS01227">
    <property type="entry name" value="UPF0012"/>
    <property type="match status" value="1"/>
</dbReference>